<keyword evidence="2" id="KW-1185">Reference proteome</keyword>
<organism evidence="1 2">
    <name type="scientific">Candidatus Brocadia fulgida</name>
    <dbReference type="NCBI Taxonomy" id="380242"/>
    <lineage>
        <taxon>Bacteria</taxon>
        <taxon>Pseudomonadati</taxon>
        <taxon>Planctomycetota</taxon>
        <taxon>Candidatus Brocadiia</taxon>
        <taxon>Candidatus Brocadiales</taxon>
        <taxon>Candidatus Brocadiaceae</taxon>
        <taxon>Candidatus Brocadia</taxon>
    </lineage>
</organism>
<accession>A0A0M2USC6</accession>
<dbReference type="EMBL" id="LAQJ01000260">
    <property type="protein sequence ID" value="KKO18540.1"/>
    <property type="molecule type" value="Genomic_DNA"/>
</dbReference>
<comment type="caution">
    <text evidence="1">The sequence shown here is derived from an EMBL/GenBank/DDBJ whole genome shotgun (WGS) entry which is preliminary data.</text>
</comment>
<evidence type="ECO:0000313" key="1">
    <source>
        <dbReference type="EMBL" id="KKO18540.1"/>
    </source>
</evidence>
<dbReference type="Proteomes" id="UP000034954">
    <property type="component" value="Unassembled WGS sequence"/>
</dbReference>
<dbReference type="InterPro" id="IPR026350">
    <property type="entry name" value="GxxExxY"/>
</dbReference>
<reference evidence="1 2" key="1">
    <citation type="journal article" date="2013" name="BMC Microbiol.">
        <title>Identification of the type II cytochrome c maturation pathway in anammox bacteria by comparative genomics.</title>
        <authorList>
            <person name="Ferousi C."/>
            <person name="Speth D.R."/>
            <person name="Reimann J."/>
            <person name="Op den Camp H.J."/>
            <person name="Allen J.W."/>
            <person name="Keltjens J.T."/>
            <person name="Jetten M.S."/>
        </authorList>
    </citation>
    <scope>NUCLEOTIDE SEQUENCE [LARGE SCALE GENOMIC DNA]</scope>
    <source>
        <strain evidence="1">RU1</strain>
    </source>
</reference>
<dbReference type="NCBIfam" id="TIGR04256">
    <property type="entry name" value="GxxExxY"/>
    <property type="match status" value="1"/>
</dbReference>
<evidence type="ECO:0000313" key="2">
    <source>
        <dbReference type="Proteomes" id="UP000034954"/>
    </source>
</evidence>
<sequence length="160" mass="18101">MNPRITQMDADKKDSETYLIIGAAMAVHRELGNGFLEAVYQEALEKEFSRQGISYVREQELKICYRGQELKTCYKADFVCFGNIIVELKALQQLSGNEESQIINYLKASGLNKGLLLNFGTRQLQYKRFVFNLRESASSADGGKGMSPQMTQILADKRTK</sequence>
<dbReference type="Pfam" id="PF13366">
    <property type="entry name" value="PDDEXK_3"/>
    <property type="match status" value="1"/>
</dbReference>
<evidence type="ECO:0008006" key="3">
    <source>
        <dbReference type="Google" id="ProtNLM"/>
    </source>
</evidence>
<protein>
    <recommendedName>
        <fullName evidence="3">GxxExxY protein</fullName>
    </recommendedName>
</protein>
<gene>
    <name evidence="1" type="ORF">BROFUL_02763</name>
</gene>
<name>A0A0M2USC6_9BACT</name>
<dbReference type="AlphaFoldDB" id="A0A0M2USC6"/>
<proteinExistence type="predicted"/>